<accession>S7PLU9</accession>
<dbReference type="Proteomes" id="UP000052978">
    <property type="component" value="Unassembled WGS sequence"/>
</dbReference>
<dbReference type="Gene3D" id="2.60.120.920">
    <property type="match status" value="1"/>
</dbReference>
<keyword evidence="5" id="KW-0303">Gap junction</keyword>
<dbReference type="EMBL" id="KE162659">
    <property type="protein sequence ID" value="EPQ09152.1"/>
    <property type="molecule type" value="Genomic_DNA"/>
</dbReference>
<keyword evidence="6" id="KW-0965">Cell junction</keyword>
<dbReference type="InterPro" id="IPR013092">
    <property type="entry name" value="Connexin_N"/>
</dbReference>
<evidence type="ECO:0000256" key="10">
    <source>
        <dbReference type="SAM" id="Phobius"/>
    </source>
</evidence>
<dbReference type="GO" id="GO:0005243">
    <property type="term" value="F:gap junction channel activity"/>
    <property type="evidence" value="ECO:0007669"/>
    <property type="project" value="TreeGrafter"/>
</dbReference>
<keyword evidence="8 10" id="KW-0472">Membrane</keyword>
<dbReference type="PRINTS" id="PR00206">
    <property type="entry name" value="CONNEXIN"/>
</dbReference>
<dbReference type="InterPro" id="IPR043136">
    <property type="entry name" value="B30.2/SPRY_sf"/>
</dbReference>
<dbReference type="InterPro" id="IPR000500">
    <property type="entry name" value="Connexin"/>
</dbReference>
<dbReference type="InterPro" id="IPR003877">
    <property type="entry name" value="SPRY_dom"/>
</dbReference>
<keyword evidence="13" id="KW-1185">Reference proteome</keyword>
<dbReference type="InterPro" id="IPR003879">
    <property type="entry name" value="Butyrophylin_SPRY"/>
</dbReference>
<gene>
    <name evidence="12" type="ORF">D623_10002825</name>
</gene>
<dbReference type="Pfam" id="PF00622">
    <property type="entry name" value="SPRY"/>
    <property type="match status" value="1"/>
</dbReference>
<dbReference type="GO" id="GO:0005922">
    <property type="term" value="C:connexin complex"/>
    <property type="evidence" value="ECO:0007669"/>
    <property type="project" value="InterPro"/>
</dbReference>
<comment type="subcellular location">
    <subcellularLocation>
        <location evidence="1">Cell junction</location>
        <location evidence="1">Gap junction</location>
    </subcellularLocation>
    <subcellularLocation>
        <location evidence="2">Cell membrane</location>
        <topology evidence="2">Multi-pass membrane protein</topology>
    </subcellularLocation>
</comment>
<evidence type="ECO:0000256" key="1">
    <source>
        <dbReference type="ARBA" id="ARBA00004610"/>
    </source>
</evidence>
<evidence type="ECO:0000313" key="13">
    <source>
        <dbReference type="Proteomes" id="UP000052978"/>
    </source>
</evidence>
<dbReference type="SUPFAM" id="SSF49899">
    <property type="entry name" value="Concanavalin A-like lectins/glucanases"/>
    <property type="match status" value="1"/>
</dbReference>
<dbReference type="InterPro" id="IPR019570">
    <property type="entry name" value="Connexin_CCC"/>
</dbReference>
<reference evidence="12 13" key="1">
    <citation type="journal article" date="2013" name="Nat. Commun.">
        <title>Genome analysis reveals insights into physiology and longevity of the Brandt's bat Myotis brandtii.</title>
        <authorList>
            <person name="Seim I."/>
            <person name="Fang X."/>
            <person name="Xiong Z."/>
            <person name="Lobanov A.V."/>
            <person name="Huang Z."/>
            <person name="Ma S."/>
            <person name="Feng Y."/>
            <person name="Turanov A.A."/>
            <person name="Zhu Y."/>
            <person name="Lenz T.L."/>
            <person name="Gerashchenko M.V."/>
            <person name="Fan D."/>
            <person name="Hee Yim S."/>
            <person name="Yao X."/>
            <person name="Jordan D."/>
            <person name="Xiong Y."/>
            <person name="Ma Y."/>
            <person name="Lyapunov A.N."/>
            <person name="Chen G."/>
            <person name="Kulakova O.I."/>
            <person name="Sun Y."/>
            <person name="Lee S.G."/>
            <person name="Bronson R.T."/>
            <person name="Moskalev A.A."/>
            <person name="Sunyaev S.R."/>
            <person name="Zhang G."/>
            <person name="Krogh A."/>
            <person name="Wang J."/>
            <person name="Gladyshev V.N."/>
        </authorList>
    </citation>
    <scope>NUCLEOTIDE SEQUENCE [LARGE SCALE GENOMIC DNA]</scope>
</reference>
<dbReference type="Pfam" id="PF00029">
    <property type="entry name" value="Connexin"/>
    <property type="match status" value="1"/>
</dbReference>
<feature type="transmembrane region" description="Helical" evidence="10">
    <location>
        <begin position="316"/>
        <end position="339"/>
    </location>
</feature>
<dbReference type="SMART" id="SM00449">
    <property type="entry name" value="SPRY"/>
    <property type="match status" value="1"/>
</dbReference>
<dbReference type="InterPro" id="IPR017990">
    <property type="entry name" value="Connexin_CS"/>
</dbReference>
<keyword evidence="7 10" id="KW-1133">Transmembrane helix</keyword>
<evidence type="ECO:0000259" key="11">
    <source>
        <dbReference type="PROSITE" id="PS50188"/>
    </source>
</evidence>
<dbReference type="eggNOG" id="ENOG502QVY2">
    <property type="taxonomic scope" value="Eukaryota"/>
</dbReference>
<dbReference type="SMART" id="SM01089">
    <property type="entry name" value="Connexin_CCC"/>
    <property type="match status" value="1"/>
</dbReference>
<dbReference type="Gene3D" id="1.20.1440.80">
    <property type="entry name" value="Gap junction channel protein cysteine-rich domain"/>
    <property type="match status" value="1"/>
</dbReference>
<dbReference type="PANTHER" id="PTHR11984:SF56">
    <property type="entry name" value="GAP JUNCTION GAMMA-3 PROTEIN"/>
    <property type="match status" value="1"/>
</dbReference>
<evidence type="ECO:0000256" key="2">
    <source>
        <dbReference type="ARBA" id="ARBA00004651"/>
    </source>
</evidence>
<protein>
    <submittedName>
        <fullName evidence="12">Tripartite motif-containing protein 4</fullName>
    </submittedName>
</protein>
<dbReference type="PROSITE" id="PS00407">
    <property type="entry name" value="CONNEXINS_1"/>
    <property type="match status" value="1"/>
</dbReference>
<feature type="transmembrane region" description="Helical" evidence="10">
    <location>
        <begin position="196"/>
        <end position="220"/>
    </location>
</feature>
<dbReference type="AlphaFoldDB" id="S7PLU9"/>
<name>S7PLU9_MYOBR</name>
<keyword evidence="3" id="KW-1003">Cell membrane</keyword>
<dbReference type="PROSITE" id="PS50188">
    <property type="entry name" value="B302_SPRY"/>
    <property type="match status" value="1"/>
</dbReference>
<evidence type="ECO:0000256" key="4">
    <source>
        <dbReference type="ARBA" id="ARBA00022692"/>
    </source>
</evidence>
<evidence type="ECO:0000256" key="7">
    <source>
        <dbReference type="ARBA" id="ARBA00022989"/>
    </source>
</evidence>
<dbReference type="PANTHER" id="PTHR11984">
    <property type="entry name" value="CONNEXIN"/>
    <property type="match status" value="1"/>
</dbReference>
<evidence type="ECO:0000256" key="6">
    <source>
        <dbReference type="ARBA" id="ARBA00022949"/>
    </source>
</evidence>
<dbReference type="InterPro" id="IPR035829">
    <property type="entry name" value="PRY/SPRY_TRIM4"/>
</dbReference>
<dbReference type="SMART" id="SM00037">
    <property type="entry name" value="CNX"/>
    <property type="match status" value="1"/>
</dbReference>
<dbReference type="InterPro" id="IPR038359">
    <property type="entry name" value="Connexin_N_sf"/>
</dbReference>
<dbReference type="InterPro" id="IPR013320">
    <property type="entry name" value="ConA-like_dom_sf"/>
</dbReference>
<feature type="domain" description="B30.2/SPRY" evidence="11">
    <location>
        <begin position="546"/>
        <end position="760"/>
    </location>
</feature>
<dbReference type="CDD" id="cd15809">
    <property type="entry name" value="SPRY_PRY_TRIM4"/>
    <property type="match status" value="1"/>
</dbReference>
<dbReference type="GO" id="GO:0007267">
    <property type="term" value="P:cell-cell signaling"/>
    <property type="evidence" value="ECO:0007669"/>
    <property type="project" value="TreeGrafter"/>
</dbReference>
<evidence type="ECO:0000256" key="9">
    <source>
        <dbReference type="SAM" id="MobiDB-lite"/>
    </source>
</evidence>
<feature type="region of interest" description="Disordered" evidence="9">
    <location>
        <begin position="15"/>
        <end position="36"/>
    </location>
</feature>
<evidence type="ECO:0000256" key="5">
    <source>
        <dbReference type="ARBA" id="ARBA00022868"/>
    </source>
</evidence>
<sequence length="760" mass="85128">MCFKILHIKEQVLKGPEKPTAPSAGAVSLGGTSGTNNTVEMADGQIDVKGRVNGAQGGILEARCTKIRVIGLPSPGCWHRFSSGTRDPGLWSGCSGEAKPLQSSVFSPAGAFSLRSVPAMCGRFLRRLMAEESWHSTPVGRLILPVLLGFRLILLATSGTGVYGDEQSEFVCHTQQPGCKVACYDAFHPLSPLRFWAFQVMLVAVPSVLYMGFTMYHGIWHWEDSRKVKKEEETLIRQGQGSTDVSGPESPKLLWAYVAQLGVRLVLEGAALGGQYHLYGFKMPSSFSCRREPCLGSITCHVPRPSEKTIFLKTMFGLSGLCLFFTLLELVLLGLGRLWQTWKQKSSSSNYFTTSETTRKHKEPNDNFPVVESKEQFRVAVAPLATAHSTLNVKLSSYFPLNSTEKTYEFHCSWVTEKLLMTQCSLTAKMKKAMHLQDMEVKNATEWKDKMKNQKLRFSAEFTKLHDFLAEEEQLFLQKLSKEEEETKKKRTENTLRLHQIITSLKKLILEVEEKSQSSILELLQNPKDLLTRSENQDVNYSLEVLEVKTVCHIPLMKEMLKRFEVAISAAEDTGHPHLVFSQEGRYVKNGAPANSRPLLSTAWNYFTGWRTPQQNTHFVEKFQHLPCVLGKNVFTSGKHYWEVENRDTREIAVGVCQEDVMGIVDNAEMSPHMGIWAICWSPAGYWPLTGSPVSPTKLEPALHRLGIFLDYGAGDISFYNAVDGVHLHTFSCSFVSCLRPFFWLSPLASLVIPPVTGGK</sequence>
<evidence type="ECO:0000313" key="12">
    <source>
        <dbReference type="EMBL" id="EPQ09152.1"/>
    </source>
</evidence>
<dbReference type="PRINTS" id="PR01407">
    <property type="entry name" value="BUTYPHLNCDUF"/>
</dbReference>
<evidence type="ECO:0000256" key="3">
    <source>
        <dbReference type="ARBA" id="ARBA00022475"/>
    </source>
</evidence>
<organism evidence="12 13">
    <name type="scientific">Myotis brandtii</name>
    <name type="common">Brandt's bat</name>
    <dbReference type="NCBI Taxonomy" id="109478"/>
    <lineage>
        <taxon>Eukaryota</taxon>
        <taxon>Metazoa</taxon>
        <taxon>Chordata</taxon>
        <taxon>Craniata</taxon>
        <taxon>Vertebrata</taxon>
        <taxon>Euteleostomi</taxon>
        <taxon>Mammalia</taxon>
        <taxon>Eutheria</taxon>
        <taxon>Laurasiatheria</taxon>
        <taxon>Chiroptera</taxon>
        <taxon>Yangochiroptera</taxon>
        <taxon>Vespertilionidae</taxon>
        <taxon>Myotis</taxon>
    </lineage>
</organism>
<proteinExistence type="predicted"/>
<dbReference type="InterPro" id="IPR001870">
    <property type="entry name" value="B30.2/SPRY"/>
</dbReference>
<evidence type="ECO:0000256" key="8">
    <source>
        <dbReference type="ARBA" id="ARBA00023136"/>
    </source>
</evidence>
<keyword evidence="4 10" id="KW-0812">Transmembrane</keyword>